<keyword evidence="2" id="KW-1185">Reference proteome</keyword>
<gene>
    <name evidence="1" type="ORF">CIMG_10636</name>
</gene>
<dbReference type="InParanoid" id="A0A0D8JTG8"/>
<dbReference type="EMBL" id="GG704911">
    <property type="protein sequence ID" value="KJF60251.1"/>
    <property type="molecule type" value="Genomic_DNA"/>
</dbReference>
<reference evidence="2" key="2">
    <citation type="journal article" date="2010" name="Genome Res.">
        <title>Population genomic sequencing of Coccidioides fungi reveals recent hybridization and transposon control.</title>
        <authorList>
            <person name="Neafsey D.E."/>
            <person name="Barker B.M."/>
            <person name="Sharpton T.J."/>
            <person name="Stajich J.E."/>
            <person name="Park D.J."/>
            <person name="Whiston E."/>
            <person name="Hung C.-Y."/>
            <person name="McMahan C."/>
            <person name="White J."/>
            <person name="Sykes S."/>
            <person name="Heiman D."/>
            <person name="Young S."/>
            <person name="Zeng Q."/>
            <person name="Abouelleil A."/>
            <person name="Aftuck L."/>
            <person name="Bessette D."/>
            <person name="Brown A."/>
            <person name="FitzGerald M."/>
            <person name="Lui A."/>
            <person name="Macdonald J.P."/>
            <person name="Priest M."/>
            <person name="Orbach M.J."/>
            <person name="Galgiani J.N."/>
            <person name="Kirkland T.N."/>
            <person name="Cole G.T."/>
            <person name="Birren B.W."/>
            <person name="Henn M.R."/>
            <person name="Taylor J.W."/>
            <person name="Rounsley S.D."/>
        </authorList>
    </citation>
    <scope>GENOME REANNOTATION</scope>
    <source>
        <strain evidence="2">RS</strain>
    </source>
</reference>
<proteinExistence type="predicted"/>
<accession>A0A0D8JTG8</accession>
<name>A0A0D8JTG8_COCIM</name>
<dbReference type="Proteomes" id="UP000001261">
    <property type="component" value="Unassembled WGS sequence"/>
</dbReference>
<dbReference type="AlphaFoldDB" id="A0A0D8JTG8"/>
<sequence length="194" mass="21717">MFPFGAGEKQQTLVREPLAPFNRGRWPGGYTWVTLPHAPLDALRIMIRLLAPSSSTDIGLSLASRQPSRVDFGAKNKNKNKNINPGAWCSAEIGSAPARYLYVPVKTLLRHDLRPAQGIYIELGRQRLFRSKKFNRESQGFLWSSLGEKVSAKPASRLLAPSGRYSPKATRTNSMLAMLVLSVFFAHWPRSRKP</sequence>
<dbReference type="KEGG" id="cim:CIMG_10636"/>
<organism evidence="1 2">
    <name type="scientific">Coccidioides immitis (strain RS)</name>
    <name type="common">Valley fever fungus</name>
    <dbReference type="NCBI Taxonomy" id="246410"/>
    <lineage>
        <taxon>Eukaryota</taxon>
        <taxon>Fungi</taxon>
        <taxon>Dikarya</taxon>
        <taxon>Ascomycota</taxon>
        <taxon>Pezizomycotina</taxon>
        <taxon>Eurotiomycetes</taxon>
        <taxon>Eurotiomycetidae</taxon>
        <taxon>Onygenales</taxon>
        <taxon>Onygenaceae</taxon>
        <taxon>Coccidioides</taxon>
    </lineage>
</organism>
<dbReference type="GeneID" id="24163368"/>
<protein>
    <submittedName>
        <fullName evidence="1">Uncharacterized protein</fullName>
    </submittedName>
</protein>
<evidence type="ECO:0000313" key="2">
    <source>
        <dbReference type="Proteomes" id="UP000001261"/>
    </source>
</evidence>
<dbReference type="VEuPathDB" id="FungiDB:CIMG_10636"/>
<evidence type="ECO:0000313" key="1">
    <source>
        <dbReference type="EMBL" id="KJF60251.1"/>
    </source>
</evidence>
<dbReference type="RefSeq" id="XP_012214266.1">
    <property type="nucleotide sequence ID" value="XM_012358843.1"/>
</dbReference>
<reference evidence="2" key="1">
    <citation type="journal article" date="2009" name="Genome Res.">
        <title>Comparative genomic analyses of the human fungal pathogens Coccidioides and their relatives.</title>
        <authorList>
            <person name="Sharpton T.J."/>
            <person name="Stajich J.E."/>
            <person name="Rounsley S.D."/>
            <person name="Gardner M.J."/>
            <person name="Wortman J.R."/>
            <person name="Jordar V.S."/>
            <person name="Maiti R."/>
            <person name="Kodira C.D."/>
            <person name="Neafsey D.E."/>
            <person name="Zeng Q."/>
            <person name="Hung C.-Y."/>
            <person name="McMahan C."/>
            <person name="Muszewska A."/>
            <person name="Grynberg M."/>
            <person name="Mandel M.A."/>
            <person name="Kellner E.M."/>
            <person name="Barker B.M."/>
            <person name="Galgiani J.N."/>
            <person name="Orbach M.J."/>
            <person name="Kirkland T.N."/>
            <person name="Cole G.T."/>
            <person name="Henn M.R."/>
            <person name="Birren B.W."/>
            <person name="Taylor J.W."/>
        </authorList>
    </citation>
    <scope>NUCLEOTIDE SEQUENCE [LARGE SCALE GENOMIC DNA]</scope>
    <source>
        <strain evidence="2">RS</strain>
    </source>
</reference>